<keyword evidence="3" id="KW-1185">Reference proteome</keyword>
<evidence type="ECO:0000313" key="2">
    <source>
        <dbReference type="EMBL" id="KAK2589858.1"/>
    </source>
</evidence>
<reference evidence="2" key="1">
    <citation type="submission" date="2023-06" db="EMBL/GenBank/DDBJ databases">
        <title>Conoideocrella luteorostrata (Hypocreales: Clavicipitaceae), a potential biocontrol fungus for elongate hemlock scale in United States Christmas tree production areas.</title>
        <authorList>
            <person name="Barrett H."/>
            <person name="Lovett B."/>
            <person name="Macias A.M."/>
            <person name="Stajich J.E."/>
            <person name="Kasson M.T."/>
        </authorList>
    </citation>
    <scope>NUCLEOTIDE SEQUENCE</scope>
    <source>
        <strain evidence="2">ARSEF 14590</strain>
    </source>
</reference>
<gene>
    <name evidence="2" type="ORF">QQS21_012467</name>
</gene>
<evidence type="ECO:0000256" key="1">
    <source>
        <dbReference type="SAM" id="MobiDB-lite"/>
    </source>
</evidence>
<feature type="region of interest" description="Disordered" evidence="1">
    <location>
        <begin position="297"/>
        <end position="320"/>
    </location>
</feature>
<dbReference type="AlphaFoldDB" id="A0AAJ0FSN8"/>
<dbReference type="EMBL" id="JASWJB010000539">
    <property type="protein sequence ID" value="KAK2589858.1"/>
    <property type="molecule type" value="Genomic_DNA"/>
</dbReference>
<evidence type="ECO:0008006" key="4">
    <source>
        <dbReference type="Google" id="ProtNLM"/>
    </source>
</evidence>
<sequence length="854" mass="96395">MTASHLLEKVLGGDSESQLWRERVAAFRSVRLPIILLQEIIRQDEIESKSQSEVLQLLPNPNEMDTILKHPALAGYSQEFLDHYIYVLRGHDDDERCRRYLEKPASTPLFIFNFLVRPSADIKDVGALPSIIESCHSYYDDVKLAKARPNELSPAGNLVSGKTLRISQANFRLIMRLLVRHCLRLEPRFVVKLADTASRYIQTIATYPDEQKKLYLTQCDVFNGCLQIFRPQPQLQAVQRSIPNVYFWEAQRILLSMSAGLQKPLLISRDGFRAIRDVLSGQQKNYTELRSSARHAPSWPPYLQAGHGMDESSDPEDNWSRTVSAGMLMQEAGFSKEEMDDAVDILQGMTLDGAPTIQQRSAIGKGRDIGIWEASIRATRNAQEAWERFRNPPEPAMKPGPEQYAAMFEKLVLREVELDSRVLPGDKALNFPTQHEANLAEFERARLRPPSISELYQHMRLAAVAPEGSCLRILVANAESLETAHQYLRDSPERSRVIRCLLADEPDPNLLRTMPLNLFAAYIQVCLRAEGRRGSNQLMRAVRLAEVKLNAVKSRWVPFIWGIILKGLSQHHKALGISLPEQLSLIMRVADTIETSGGVQLSTFSQFNKCVRKVARRELNKLFAVDAKSGGETGTSVLEALYCVPANSLSGHAIRGRHAVLECESTDEEASGAAATITLLQKACTRLKHAFWMLTEIESNAQEHLGAYHISSLERMNSRRDAVRSDHAHEYMLTLGFLGQFEEMGRLLSWLIEEWGHADVASALNELDEPPPNADFFETLCVFRLVAEPMLENSTMLLLTQEMADSRLDWTWPDDEAVKTYATLHDDEPIGTLRRVLELARDRNKAMQHKATSG</sequence>
<name>A0AAJ0FSN8_9HYPO</name>
<evidence type="ECO:0000313" key="3">
    <source>
        <dbReference type="Proteomes" id="UP001251528"/>
    </source>
</evidence>
<organism evidence="2 3">
    <name type="scientific">Conoideocrella luteorostrata</name>
    <dbReference type="NCBI Taxonomy" id="1105319"/>
    <lineage>
        <taxon>Eukaryota</taxon>
        <taxon>Fungi</taxon>
        <taxon>Dikarya</taxon>
        <taxon>Ascomycota</taxon>
        <taxon>Pezizomycotina</taxon>
        <taxon>Sordariomycetes</taxon>
        <taxon>Hypocreomycetidae</taxon>
        <taxon>Hypocreales</taxon>
        <taxon>Clavicipitaceae</taxon>
        <taxon>Conoideocrella</taxon>
    </lineage>
</organism>
<comment type="caution">
    <text evidence="2">The sequence shown here is derived from an EMBL/GenBank/DDBJ whole genome shotgun (WGS) entry which is preliminary data.</text>
</comment>
<accession>A0AAJ0FSN8</accession>
<protein>
    <recommendedName>
        <fullName evidence="4">Prefoldin subunit 3</fullName>
    </recommendedName>
</protein>
<proteinExistence type="predicted"/>
<dbReference type="Proteomes" id="UP001251528">
    <property type="component" value="Unassembled WGS sequence"/>
</dbReference>